<proteinExistence type="predicted"/>
<evidence type="ECO:0000313" key="3">
    <source>
        <dbReference type="Proteomes" id="UP001156664"/>
    </source>
</evidence>
<dbReference type="InterPro" id="IPR010645">
    <property type="entry name" value="MFS_4"/>
</dbReference>
<dbReference type="Pfam" id="PF06779">
    <property type="entry name" value="MFS_4"/>
    <property type="match status" value="1"/>
</dbReference>
<reference evidence="3" key="1">
    <citation type="journal article" date="2019" name="Int. J. Syst. Evol. Microbiol.">
        <title>The Global Catalogue of Microorganisms (GCM) 10K type strain sequencing project: providing services to taxonomists for standard genome sequencing and annotation.</title>
        <authorList>
            <consortium name="The Broad Institute Genomics Platform"/>
            <consortium name="The Broad Institute Genome Sequencing Center for Infectious Disease"/>
            <person name="Wu L."/>
            <person name="Ma J."/>
        </authorList>
    </citation>
    <scope>NUCLEOTIDE SEQUENCE [LARGE SCALE GENOMIC DNA]</scope>
    <source>
        <strain evidence="3">NBRC 105857</strain>
    </source>
</reference>
<accession>A0ABQ5YSK0</accession>
<keyword evidence="3" id="KW-1185">Reference proteome</keyword>
<evidence type="ECO:0000313" key="2">
    <source>
        <dbReference type="EMBL" id="GLR27609.1"/>
    </source>
</evidence>
<dbReference type="EMBL" id="BSOJ01000032">
    <property type="protein sequence ID" value="GLR27609.1"/>
    <property type="molecule type" value="Genomic_DNA"/>
</dbReference>
<feature type="transmembrane region" description="Helical" evidence="1">
    <location>
        <begin position="50"/>
        <end position="69"/>
    </location>
</feature>
<feature type="transmembrane region" description="Helical" evidence="1">
    <location>
        <begin position="330"/>
        <end position="351"/>
    </location>
</feature>
<feature type="transmembrane region" description="Helical" evidence="1">
    <location>
        <begin position="133"/>
        <end position="159"/>
    </location>
</feature>
<gene>
    <name evidence="2" type="ORF">GCM10007875_27000</name>
</gene>
<dbReference type="PANTHER" id="PTHR23537">
    <property type="match status" value="1"/>
</dbReference>
<feature type="transmembrane region" description="Helical" evidence="1">
    <location>
        <begin position="12"/>
        <end position="30"/>
    </location>
</feature>
<feature type="transmembrane region" description="Helical" evidence="1">
    <location>
        <begin position="99"/>
        <end position="121"/>
    </location>
</feature>
<keyword evidence="1" id="KW-0472">Membrane</keyword>
<feature type="transmembrane region" description="Helical" evidence="1">
    <location>
        <begin position="299"/>
        <end position="318"/>
    </location>
</feature>
<feature type="transmembrane region" description="Helical" evidence="1">
    <location>
        <begin position="246"/>
        <end position="264"/>
    </location>
</feature>
<feature type="transmembrane region" description="Helical" evidence="1">
    <location>
        <begin position="214"/>
        <end position="234"/>
    </location>
</feature>
<dbReference type="RefSeq" id="WP_284282446.1">
    <property type="nucleotide sequence ID" value="NZ_BSOJ01000032.1"/>
</dbReference>
<feature type="transmembrane region" description="Helical" evidence="1">
    <location>
        <begin position="165"/>
        <end position="182"/>
    </location>
</feature>
<keyword evidence="1" id="KW-1133">Transmembrane helix</keyword>
<feature type="transmembrane region" description="Helical" evidence="1">
    <location>
        <begin position="276"/>
        <end position="293"/>
    </location>
</feature>
<dbReference type="SUPFAM" id="SSF103473">
    <property type="entry name" value="MFS general substrate transporter"/>
    <property type="match status" value="1"/>
</dbReference>
<organism evidence="2 3">
    <name type="scientific">Limnobacter litoralis</name>
    <dbReference type="NCBI Taxonomy" id="481366"/>
    <lineage>
        <taxon>Bacteria</taxon>
        <taxon>Pseudomonadati</taxon>
        <taxon>Pseudomonadota</taxon>
        <taxon>Betaproteobacteria</taxon>
        <taxon>Burkholderiales</taxon>
        <taxon>Burkholderiaceae</taxon>
        <taxon>Limnobacter</taxon>
    </lineage>
</organism>
<keyword evidence="1" id="KW-0812">Transmembrane</keyword>
<evidence type="ECO:0000256" key="1">
    <source>
        <dbReference type="SAM" id="Phobius"/>
    </source>
</evidence>
<comment type="caution">
    <text evidence="2">The sequence shown here is derived from an EMBL/GenBank/DDBJ whole genome shotgun (WGS) entry which is preliminary data.</text>
</comment>
<name>A0ABQ5YSK0_9BURK</name>
<dbReference type="InterPro" id="IPR036259">
    <property type="entry name" value="MFS_trans_sf"/>
</dbReference>
<protein>
    <submittedName>
        <fullName evidence="2">MFS transporter</fullName>
    </submittedName>
</protein>
<dbReference type="Proteomes" id="UP001156664">
    <property type="component" value="Unassembled WGS sequence"/>
</dbReference>
<feature type="transmembrane region" description="Helical" evidence="1">
    <location>
        <begin position="76"/>
        <end position="93"/>
    </location>
</feature>
<dbReference type="PANTHER" id="PTHR23537:SF1">
    <property type="entry name" value="SUGAR TRANSPORTER"/>
    <property type="match status" value="1"/>
</dbReference>
<feature type="transmembrane region" description="Helical" evidence="1">
    <location>
        <begin position="357"/>
        <end position="377"/>
    </location>
</feature>
<dbReference type="Gene3D" id="1.20.1250.20">
    <property type="entry name" value="MFS general substrate transporter like domains"/>
    <property type="match status" value="2"/>
</dbReference>
<sequence>MSLRSHPVFFKALAGLGALAVAMGIGRFAFTPVLPMMIADAGLDIRSGGLLASSNYLGYLLGALSATFFRLPVTRAIRFGLLFTGLLTVAMAAEFPFTVWAVLRFLAGVCSAWVLISVSSWNIDNLQDAQRPWLGNLVFVGVGSGVTGAGLLCLALVHWHAHSSVAWLVLGLLALGITALAWRQFEVPAKAENLAHKSASPHTFRWNAEAVRMVVCYGAYGFGYILPATFLPVMAKAALNGSPVFGWSWVVFGLAAIASVWLAAPAVRWLGARKSWVMYHWVMGIGVALPAIHANLLTILIAALCVGGTFIVVTVVAVQDAKRLTKGDATQLIAAMTSAFALGQVVGPFTVRGGADSFEWPLLLAATILIGSGALLLKKID</sequence>